<reference evidence="2" key="1">
    <citation type="submission" date="2019-02" db="EMBL/GenBank/DDBJ databases">
        <authorList>
            <person name="Gruber-Vodicka R. H."/>
            <person name="Seah K. B. B."/>
        </authorList>
    </citation>
    <scope>NUCLEOTIDE SEQUENCE</scope>
    <source>
        <strain evidence="4">BECK_SA2B12</strain>
        <strain evidence="2">BECK_SA2B15</strain>
        <strain evidence="3">BECK_SA2B20</strain>
    </source>
</reference>
<feature type="transmembrane region" description="Helical" evidence="1">
    <location>
        <begin position="118"/>
        <end position="139"/>
    </location>
</feature>
<feature type="transmembrane region" description="Helical" evidence="1">
    <location>
        <begin position="51"/>
        <end position="71"/>
    </location>
</feature>
<evidence type="ECO:0000313" key="3">
    <source>
        <dbReference type="EMBL" id="VFJ97425.1"/>
    </source>
</evidence>
<dbReference type="EMBL" id="CAADFJ010000284">
    <property type="protein sequence ID" value="VFK05582.1"/>
    <property type="molecule type" value="Genomic_DNA"/>
</dbReference>
<dbReference type="EMBL" id="CAADFI010000112">
    <property type="protein sequence ID" value="VFJ97425.1"/>
    <property type="molecule type" value="Genomic_DNA"/>
</dbReference>
<sequence length="357" mass="40749">MRKHDSFGIILAFFSYIFIVMLLFYVAVGMISAAEKYNLLLIDANIKNAPILIGVVAYLFFFVILSIRLIFPSLHLNVFDFKFPLMAKYAFIALVVLVAMIVTLYFGGLKEITSNLEGLLLIIGAAVSIAGLFFSGYSIRAYRRQITSFESFSRRLVNMMEETSGDDNDDYTRIMAYVPVPGSLSLNDKAYESLIDSISRSSARVEVTCLNQEDTSSWFNKFYGKKYQSGYIEQKKIEKEVERTEILIESIKRGGGRRKGSFSEKHPLLRLKATELPDFYLFFNNSRAIIVMPFFIPSVGKPSDATFPENTQKFTAEPVEIIGFETTDQKVVSSVEKYYESFREKYSDQLRQTEPEQ</sequence>
<protein>
    <submittedName>
        <fullName evidence="2">Uncharacterized protein</fullName>
    </submittedName>
</protein>
<proteinExistence type="predicted"/>
<organism evidence="2">
    <name type="scientific">Candidatus Kentrum eta</name>
    <dbReference type="NCBI Taxonomy" id="2126337"/>
    <lineage>
        <taxon>Bacteria</taxon>
        <taxon>Pseudomonadati</taxon>
        <taxon>Pseudomonadota</taxon>
        <taxon>Gammaproteobacteria</taxon>
        <taxon>Candidatus Kentrum</taxon>
    </lineage>
</organism>
<keyword evidence="1" id="KW-0812">Transmembrane</keyword>
<accession>A0A450UWE4</accession>
<gene>
    <name evidence="2" type="ORF">BECKH772A_GA0070896_1011114</name>
    <name evidence="3" type="ORF">BECKH772B_GA0070898_101121</name>
    <name evidence="4" type="ORF">BECKH772C_GA0070978_102841</name>
</gene>
<evidence type="ECO:0000256" key="1">
    <source>
        <dbReference type="SAM" id="Phobius"/>
    </source>
</evidence>
<dbReference type="EMBL" id="CAADFG010000111">
    <property type="protein sequence ID" value="VFJ96856.1"/>
    <property type="molecule type" value="Genomic_DNA"/>
</dbReference>
<feature type="transmembrane region" description="Helical" evidence="1">
    <location>
        <begin position="7"/>
        <end position="31"/>
    </location>
</feature>
<name>A0A450UWE4_9GAMM</name>
<keyword evidence="1" id="KW-1133">Transmembrane helix</keyword>
<dbReference type="AlphaFoldDB" id="A0A450UWE4"/>
<evidence type="ECO:0000313" key="4">
    <source>
        <dbReference type="EMBL" id="VFK05582.1"/>
    </source>
</evidence>
<feature type="transmembrane region" description="Helical" evidence="1">
    <location>
        <begin position="83"/>
        <end position="106"/>
    </location>
</feature>
<evidence type="ECO:0000313" key="2">
    <source>
        <dbReference type="EMBL" id="VFJ96856.1"/>
    </source>
</evidence>
<keyword evidence="1" id="KW-0472">Membrane</keyword>